<evidence type="ECO:0000313" key="2">
    <source>
        <dbReference type="EMBL" id="GGZ37190.1"/>
    </source>
</evidence>
<dbReference type="AlphaFoldDB" id="A0A918Q7S9"/>
<dbReference type="EMBL" id="BMWG01000009">
    <property type="protein sequence ID" value="GGZ37190.1"/>
    <property type="molecule type" value="Genomic_DNA"/>
</dbReference>
<sequence>MTTEERGTTAEPPDAAASGAEHASVAGSSHEGAERDLIDLFDALGGAAGSSGPHVWAPYANVNAGTVHGDQRVQNGPTEGAGTRRAARVHEGPVPESEVEAAAFGFAEPAWFGAARRKLDKKVLFLAGRPGSGRRTATLNLLRQYCGEGVPLQAMDSLTELDRWRPSKPTVGGYIVDGLFPARPLGPGVLGHVRSLLEKAGACMVIILPDDTALLRRLKQDLHIGPIMCEPPPPSLVFGSRLKAEVPDERERERLMSAVGDQVLGELLAPELVPTEVVELVTAIVAAGGDRTLLGDLTEQLSFRAEQEVPELVARLRDESDALAFLLAACVYEGLDHRIVKEEADRLLELSEGRLSAVLPVTDPQGGRNEERPNPQFVFRRSLTDLLDAIGASRQMPRIPARGMYTHSVEPVSFIRHRQAEAVLRHVWREYSQVSDLLVSWLSKVSRDNELTLPAGRIMGKAASWGGGRRALRHIGTLADSERTTSQMIAANALGIAAEDPLLVGEVRYRLENWSMAASPYRRRTTAYACAADFGLARPEFALRLLHTLLRGLQPGGRTEGEQLLLRLAVEEAILRLFQSGHEDLVFTRLLEWLKSEKIEPEQLLALFSGLLLSSNWFQLQLSRETSRSPLTIDIIRRALNTDDSFDKTCSALLRWSNQGLWDETASRSVENLFHELARSMRHGELRLFVEIDQQGTAGWAGREIARSALSSWRVGERWESA</sequence>
<comment type="caution">
    <text evidence="2">The sequence shown here is derived from an EMBL/GenBank/DDBJ whole genome shotgun (WGS) entry which is preliminary data.</text>
</comment>
<accession>A0A918Q7S9</accession>
<organism evidence="2 3">
    <name type="scientific">Streptomyces inusitatus</name>
    <dbReference type="NCBI Taxonomy" id="68221"/>
    <lineage>
        <taxon>Bacteria</taxon>
        <taxon>Bacillati</taxon>
        <taxon>Actinomycetota</taxon>
        <taxon>Actinomycetes</taxon>
        <taxon>Kitasatosporales</taxon>
        <taxon>Streptomycetaceae</taxon>
        <taxon>Streptomyces</taxon>
    </lineage>
</organism>
<feature type="compositionally biased region" description="Low complexity" evidence="1">
    <location>
        <begin position="15"/>
        <end position="30"/>
    </location>
</feature>
<protein>
    <submittedName>
        <fullName evidence="2">Uncharacterized protein</fullName>
    </submittedName>
</protein>
<evidence type="ECO:0000256" key="1">
    <source>
        <dbReference type="SAM" id="MobiDB-lite"/>
    </source>
</evidence>
<gene>
    <name evidence="2" type="ORF">GCM10010387_34120</name>
</gene>
<reference evidence="2" key="2">
    <citation type="submission" date="2020-09" db="EMBL/GenBank/DDBJ databases">
        <authorList>
            <person name="Sun Q."/>
            <person name="Ohkuma M."/>
        </authorList>
    </citation>
    <scope>NUCLEOTIDE SEQUENCE</scope>
    <source>
        <strain evidence="2">JCM 4988</strain>
    </source>
</reference>
<reference evidence="2" key="1">
    <citation type="journal article" date="2014" name="Int. J. Syst. Evol. Microbiol.">
        <title>Complete genome sequence of Corynebacterium casei LMG S-19264T (=DSM 44701T), isolated from a smear-ripened cheese.</title>
        <authorList>
            <consortium name="US DOE Joint Genome Institute (JGI-PGF)"/>
            <person name="Walter F."/>
            <person name="Albersmeier A."/>
            <person name="Kalinowski J."/>
            <person name="Ruckert C."/>
        </authorList>
    </citation>
    <scope>NUCLEOTIDE SEQUENCE</scope>
    <source>
        <strain evidence="2">JCM 4988</strain>
    </source>
</reference>
<dbReference type="Proteomes" id="UP000630936">
    <property type="component" value="Unassembled WGS sequence"/>
</dbReference>
<name>A0A918Q7S9_9ACTN</name>
<dbReference type="RefSeq" id="WP_229869163.1">
    <property type="nucleotide sequence ID" value="NZ_BMWG01000009.1"/>
</dbReference>
<evidence type="ECO:0000313" key="3">
    <source>
        <dbReference type="Proteomes" id="UP000630936"/>
    </source>
</evidence>
<keyword evidence="3" id="KW-1185">Reference proteome</keyword>
<proteinExistence type="predicted"/>
<feature type="region of interest" description="Disordered" evidence="1">
    <location>
        <begin position="1"/>
        <end position="32"/>
    </location>
</feature>